<feature type="repeat" description="PPR" evidence="3">
    <location>
        <begin position="250"/>
        <end position="284"/>
    </location>
</feature>
<dbReference type="AlphaFoldDB" id="A0A2K3N3Z5"/>
<feature type="repeat" description="PPR" evidence="3">
    <location>
        <begin position="636"/>
        <end position="670"/>
    </location>
</feature>
<evidence type="ECO:0000256" key="3">
    <source>
        <dbReference type="PROSITE-ProRule" id="PRU00708"/>
    </source>
</evidence>
<evidence type="ECO:0000313" key="5">
    <source>
        <dbReference type="Proteomes" id="UP000236291"/>
    </source>
</evidence>
<feature type="repeat" description="PPR" evidence="3">
    <location>
        <begin position="320"/>
        <end position="354"/>
    </location>
</feature>
<dbReference type="Pfam" id="PF01535">
    <property type="entry name" value="PPR"/>
    <property type="match status" value="4"/>
</dbReference>
<protein>
    <submittedName>
        <fullName evidence="4">Pentatricopeptide repeat-containing protein at1g74580-like protein</fullName>
    </submittedName>
</protein>
<feature type="repeat" description="PPR" evidence="3">
    <location>
        <begin position="495"/>
        <end position="529"/>
    </location>
</feature>
<dbReference type="EMBL" id="ASHM01015912">
    <property type="protein sequence ID" value="PNX97758.1"/>
    <property type="molecule type" value="Genomic_DNA"/>
</dbReference>
<dbReference type="Pfam" id="PF12854">
    <property type="entry name" value="PPR_1"/>
    <property type="match status" value="1"/>
</dbReference>
<reference evidence="4 5" key="2">
    <citation type="journal article" date="2017" name="Front. Plant Sci.">
        <title>Gene Classification and Mining of Molecular Markers Useful in Red Clover (Trifolium pratense) Breeding.</title>
        <authorList>
            <person name="Istvanek J."/>
            <person name="Dluhosova J."/>
            <person name="Dluhos P."/>
            <person name="Patkova L."/>
            <person name="Nedelnik J."/>
            <person name="Repkova J."/>
        </authorList>
    </citation>
    <scope>NUCLEOTIDE SEQUENCE [LARGE SCALE GENOMIC DNA]</scope>
    <source>
        <strain evidence="5">cv. Tatra</strain>
        <tissue evidence="4">Young leaves</tissue>
    </source>
</reference>
<evidence type="ECO:0000313" key="4">
    <source>
        <dbReference type="EMBL" id="PNX97758.1"/>
    </source>
</evidence>
<proteinExistence type="inferred from homology"/>
<reference evidence="4 5" key="1">
    <citation type="journal article" date="2014" name="Am. J. Bot.">
        <title>Genome assembly and annotation for red clover (Trifolium pratense; Fabaceae).</title>
        <authorList>
            <person name="Istvanek J."/>
            <person name="Jaros M."/>
            <person name="Krenek A."/>
            <person name="Repkova J."/>
        </authorList>
    </citation>
    <scope>NUCLEOTIDE SEQUENCE [LARGE SCALE GENOMIC DNA]</scope>
    <source>
        <strain evidence="5">cv. Tatra</strain>
        <tissue evidence="4">Young leaves</tissue>
    </source>
</reference>
<sequence length="889" mass="100434">MNRTLLPKHVAAVVKVQKDPLKALSMFNSAKNEEGFKHNLFTYKCMLQKLGLHSKFNEMENLLSEMRSNLDNKLLEGVYVEAMRFYGSKGKVQEAVDTFERMDLYNCDPTVHSYNAIMNILVEFGYFNQAHKVYMRMIDKRVESDVYTYTIRIKSFCRTRRPYAALRLLRNMPLLGCFSNAVAYCTVVAGFYEFDDKVMACKLFDEMLECGLCPDVTTFNKLVHTLCKKGFVLESEKLLDKVFKRGVCPNLFTFNIFIQGLCKEGSVDRAVWLLGCVSREGLRPDVVTYNTVICGLCRNSRVVEAEEYLHKMVNGGFEPNDFTYNSIIDGYCKKGMIVDANRILKDAIFKGFKPDEFTYCSLINGFCQDGDPDQAVAVFKDGLGKGLRPSIIVYNTLIKGLCQQGLILPALQLMNEMAENGCHPDIWTYNLVINGLCKMGCLSDANHLIDDAIAKGCIPDIFTYNTLVDGYCKQLKLDSATELVNRMWSQGMTPDVITYNTLLNGLCKAAKSEEVMEIFKAMAEKGCDPNIITYNIIIESLCKSKKVNEAVDLLEEMKSKGLTPDVVSFGTLITGFCKIGDLDGAYRLFRGMEKQYEVCHTTATYNIIVGAFSEQLNMKMAISLFSEMKKNGCDPDNYTYRVIIDGFCKMGNVTRGYNFLLENIEKGFIPSLTTFGRVLNCLCVDHKVQEAVGIIHLMVQKDIVPDTVNTIFEADKKVVAAPKIVVENLLKKGHITYHAYEILYDGIRDKSILKKRHQTRNSLRCGARFVIRMGAFKHNVVKITLKLQSLSTADKGVQVAIDSPNGLLSIQNPNLFYFRGTRPNMHHLDAKMIFCFCALSIKKQDVDHLDVKTCYFFQIAKKVLKIQKELASRSCENVPLSVLAETGRN</sequence>
<dbReference type="Pfam" id="PF13041">
    <property type="entry name" value="PPR_2"/>
    <property type="match status" value="7"/>
</dbReference>
<feature type="repeat" description="PPR" evidence="3">
    <location>
        <begin position="460"/>
        <end position="494"/>
    </location>
</feature>
<keyword evidence="2" id="KW-0677">Repeat</keyword>
<comment type="caution">
    <text evidence="4">The sequence shown here is derived from an EMBL/GenBank/DDBJ whole genome shotgun (WGS) entry which is preliminary data.</text>
</comment>
<comment type="similarity">
    <text evidence="1">Belongs to the PPR family. P subfamily.</text>
</comment>
<dbReference type="SUPFAM" id="SSF48452">
    <property type="entry name" value="TPR-like"/>
    <property type="match status" value="1"/>
</dbReference>
<dbReference type="InterPro" id="IPR011990">
    <property type="entry name" value="TPR-like_helical_dom_sf"/>
</dbReference>
<evidence type="ECO:0000256" key="1">
    <source>
        <dbReference type="ARBA" id="ARBA00007626"/>
    </source>
</evidence>
<feature type="repeat" description="PPR" evidence="3">
    <location>
        <begin position="215"/>
        <end position="249"/>
    </location>
</feature>
<dbReference type="PANTHER" id="PTHR47941">
    <property type="entry name" value="PENTATRICOPEPTIDE REPEAT-CONTAINING PROTEIN 3, MITOCHONDRIAL"/>
    <property type="match status" value="1"/>
</dbReference>
<feature type="repeat" description="PPR" evidence="3">
    <location>
        <begin position="671"/>
        <end position="705"/>
    </location>
</feature>
<dbReference type="PROSITE" id="PS51375">
    <property type="entry name" value="PPR"/>
    <property type="match status" value="17"/>
</dbReference>
<organism evidence="4 5">
    <name type="scientific">Trifolium pratense</name>
    <name type="common">Red clover</name>
    <dbReference type="NCBI Taxonomy" id="57577"/>
    <lineage>
        <taxon>Eukaryota</taxon>
        <taxon>Viridiplantae</taxon>
        <taxon>Streptophyta</taxon>
        <taxon>Embryophyta</taxon>
        <taxon>Tracheophyta</taxon>
        <taxon>Spermatophyta</taxon>
        <taxon>Magnoliopsida</taxon>
        <taxon>eudicotyledons</taxon>
        <taxon>Gunneridae</taxon>
        <taxon>Pentapetalae</taxon>
        <taxon>rosids</taxon>
        <taxon>fabids</taxon>
        <taxon>Fabales</taxon>
        <taxon>Fabaceae</taxon>
        <taxon>Papilionoideae</taxon>
        <taxon>50 kb inversion clade</taxon>
        <taxon>NPAAA clade</taxon>
        <taxon>Hologalegina</taxon>
        <taxon>IRL clade</taxon>
        <taxon>Trifolieae</taxon>
        <taxon>Trifolium</taxon>
    </lineage>
</organism>
<feature type="repeat" description="PPR" evidence="3">
    <location>
        <begin position="110"/>
        <end position="144"/>
    </location>
</feature>
<feature type="repeat" description="PPR" evidence="3">
    <location>
        <begin position="601"/>
        <end position="635"/>
    </location>
</feature>
<feature type="repeat" description="PPR" evidence="3">
    <location>
        <begin position="390"/>
        <end position="424"/>
    </location>
</feature>
<name>A0A2K3N3Z5_TRIPR</name>
<dbReference type="NCBIfam" id="TIGR00756">
    <property type="entry name" value="PPR"/>
    <property type="match status" value="15"/>
</dbReference>
<feature type="repeat" description="PPR" evidence="3">
    <location>
        <begin position="425"/>
        <end position="459"/>
    </location>
</feature>
<feature type="repeat" description="PPR" evidence="3">
    <location>
        <begin position="285"/>
        <end position="319"/>
    </location>
</feature>
<dbReference type="InterPro" id="IPR002885">
    <property type="entry name" value="PPR_rpt"/>
</dbReference>
<accession>A0A2K3N3Z5</accession>
<feature type="repeat" description="PPR" evidence="3">
    <location>
        <begin position="180"/>
        <end position="214"/>
    </location>
</feature>
<evidence type="ECO:0000256" key="2">
    <source>
        <dbReference type="ARBA" id="ARBA00022737"/>
    </source>
</evidence>
<feature type="repeat" description="PPR" evidence="3">
    <location>
        <begin position="530"/>
        <end position="564"/>
    </location>
</feature>
<feature type="repeat" description="PPR" evidence="3">
    <location>
        <begin position="355"/>
        <end position="389"/>
    </location>
</feature>
<dbReference type="Gene3D" id="1.25.40.10">
    <property type="entry name" value="Tetratricopeptide repeat domain"/>
    <property type="match status" value="8"/>
</dbReference>
<feature type="repeat" description="PPR" evidence="3">
    <location>
        <begin position="565"/>
        <end position="595"/>
    </location>
</feature>
<dbReference type="Proteomes" id="UP000236291">
    <property type="component" value="Unassembled WGS sequence"/>
</dbReference>
<gene>
    <name evidence="4" type="ORF">L195_g020991</name>
</gene>
<dbReference type="STRING" id="57577.A0A2K3N3Z5"/>
<feature type="repeat" description="PPR" evidence="3">
    <location>
        <begin position="145"/>
        <end position="179"/>
    </location>
</feature>
<dbReference type="SUPFAM" id="SSF81901">
    <property type="entry name" value="HCP-like"/>
    <property type="match status" value="1"/>
</dbReference>